<evidence type="ECO:0000256" key="3">
    <source>
        <dbReference type="ARBA" id="ARBA00022448"/>
    </source>
</evidence>
<evidence type="ECO:0000256" key="2">
    <source>
        <dbReference type="ARBA" id="ARBA00006555"/>
    </source>
</evidence>
<accession>A0A4Q7IQ27</accession>
<keyword evidence="5" id="KW-0997">Cell inner membrane</keyword>
<dbReference type="AlphaFoldDB" id="A0A4Q7IQ27"/>
<evidence type="ECO:0000256" key="7">
    <source>
        <dbReference type="ARBA" id="ARBA00022927"/>
    </source>
</evidence>
<dbReference type="PANTHER" id="PTHR33446">
    <property type="entry name" value="PROTEIN TONB-RELATED"/>
    <property type="match status" value="1"/>
</dbReference>
<feature type="signal peptide" evidence="10">
    <location>
        <begin position="1"/>
        <end position="21"/>
    </location>
</feature>
<evidence type="ECO:0000256" key="9">
    <source>
        <dbReference type="ARBA" id="ARBA00023136"/>
    </source>
</evidence>
<dbReference type="GO" id="GO:0055085">
    <property type="term" value="P:transmembrane transport"/>
    <property type="evidence" value="ECO:0007669"/>
    <property type="project" value="InterPro"/>
</dbReference>
<evidence type="ECO:0000256" key="6">
    <source>
        <dbReference type="ARBA" id="ARBA00022692"/>
    </source>
</evidence>
<dbReference type="PROSITE" id="PS52015">
    <property type="entry name" value="TONB_CTD"/>
    <property type="match status" value="1"/>
</dbReference>
<keyword evidence="9" id="KW-0472">Membrane</keyword>
<dbReference type="Proteomes" id="UP000291338">
    <property type="component" value="Unassembled WGS sequence"/>
</dbReference>
<dbReference type="EMBL" id="PPSX01000012">
    <property type="protein sequence ID" value="RZQ54513.1"/>
    <property type="molecule type" value="Genomic_DNA"/>
</dbReference>
<dbReference type="InterPro" id="IPR011990">
    <property type="entry name" value="TPR-like_helical_dom_sf"/>
</dbReference>
<evidence type="ECO:0000313" key="12">
    <source>
        <dbReference type="EMBL" id="RZQ54513.1"/>
    </source>
</evidence>
<protein>
    <submittedName>
        <fullName evidence="12">Energy transducer TonB</fullName>
    </submittedName>
</protein>
<dbReference type="Gene3D" id="3.30.1150.10">
    <property type="match status" value="1"/>
</dbReference>
<gene>
    <name evidence="12" type="ORF">C1E23_03585</name>
</gene>
<dbReference type="InterPro" id="IPR006260">
    <property type="entry name" value="TonB/TolA_C"/>
</dbReference>
<dbReference type="InterPro" id="IPR051045">
    <property type="entry name" value="TonB-dependent_transducer"/>
</dbReference>
<evidence type="ECO:0000256" key="10">
    <source>
        <dbReference type="SAM" id="SignalP"/>
    </source>
</evidence>
<dbReference type="PANTHER" id="PTHR33446:SF14">
    <property type="entry name" value="PROTEIN TONB"/>
    <property type="match status" value="1"/>
</dbReference>
<dbReference type="InterPro" id="IPR037682">
    <property type="entry name" value="TonB_C"/>
</dbReference>
<name>A0A4Q7IQ27_9GAMM</name>
<evidence type="ECO:0000256" key="8">
    <source>
        <dbReference type="ARBA" id="ARBA00022989"/>
    </source>
</evidence>
<comment type="caution">
    <text evidence="12">The sequence shown here is derived from an EMBL/GenBank/DDBJ whole genome shotgun (WGS) entry which is preliminary data.</text>
</comment>
<evidence type="ECO:0000256" key="5">
    <source>
        <dbReference type="ARBA" id="ARBA00022519"/>
    </source>
</evidence>
<dbReference type="SUPFAM" id="SSF48452">
    <property type="entry name" value="TPR-like"/>
    <property type="match status" value="1"/>
</dbReference>
<evidence type="ECO:0000259" key="11">
    <source>
        <dbReference type="PROSITE" id="PS52015"/>
    </source>
</evidence>
<proteinExistence type="inferred from homology"/>
<evidence type="ECO:0000256" key="4">
    <source>
        <dbReference type="ARBA" id="ARBA00022475"/>
    </source>
</evidence>
<organism evidence="12 13">
    <name type="scientific">Pseudoalteromonas phenolica</name>
    <dbReference type="NCBI Taxonomy" id="161398"/>
    <lineage>
        <taxon>Bacteria</taxon>
        <taxon>Pseudomonadati</taxon>
        <taxon>Pseudomonadota</taxon>
        <taxon>Gammaproteobacteria</taxon>
        <taxon>Alteromonadales</taxon>
        <taxon>Pseudoalteromonadaceae</taxon>
        <taxon>Pseudoalteromonas</taxon>
    </lineage>
</organism>
<feature type="domain" description="TonB C-terminal" evidence="11">
    <location>
        <begin position="269"/>
        <end position="360"/>
    </location>
</feature>
<keyword evidence="4" id="KW-1003">Cell membrane</keyword>
<keyword evidence="10" id="KW-0732">Signal</keyword>
<keyword evidence="6" id="KW-0812">Transmembrane</keyword>
<evidence type="ECO:0000256" key="1">
    <source>
        <dbReference type="ARBA" id="ARBA00004383"/>
    </source>
</evidence>
<dbReference type="RefSeq" id="WP_130254257.1">
    <property type="nucleotide sequence ID" value="NZ_PPSX01000012.1"/>
</dbReference>
<reference evidence="12 13" key="1">
    <citation type="submission" date="2018-01" db="EMBL/GenBank/DDBJ databases">
        <title>Co-occurrence of chitin degradation, pigmentation and bioactivity in marine Pseudoalteromonas.</title>
        <authorList>
            <person name="Paulsen S."/>
            <person name="Gram L."/>
            <person name="Machado H."/>
        </authorList>
    </citation>
    <scope>NUCLEOTIDE SEQUENCE [LARGE SCALE GENOMIC DNA]</scope>
    <source>
        <strain evidence="12 13">S3898</strain>
    </source>
</reference>
<dbReference type="GO" id="GO:0015031">
    <property type="term" value="P:protein transport"/>
    <property type="evidence" value="ECO:0007669"/>
    <property type="project" value="UniProtKB-KW"/>
</dbReference>
<dbReference type="SUPFAM" id="SSF74653">
    <property type="entry name" value="TolA/TonB C-terminal domain"/>
    <property type="match status" value="1"/>
</dbReference>
<dbReference type="Pfam" id="PF03544">
    <property type="entry name" value="TonB_C"/>
    <property type="match status" value="1"/>
</dbReference>
<keyword evidence="7" id="KW-0653">Protein transport</keyword>
<dbReference type="GO" id="GO:0005886">
    <property type="term" value="C:plasma membrane"/>
    <property type="evidence" value="ECO:0007669"/>
    <property type="project" value="UniProtKB-SubCell"/>
</dbReference>
<sequence length="360" mass="40923">MNRALIAFSFLSLLSTTGSFASNTDLNASFNNHYKAYQAAVKSGDKESIIKSARQAYEIGQQFYGEHDVNTVNLAINYANALDNKNPDKLALLESNLRIVETHHKENLYTIFDITLPIAQITFDKKSRAALNSLKEIGQKAEERKDYEFAAIAYHEAIKLAVQKSKTLPVARKLIRRNDDINKAHLPEVSVQRLTSDMWVASLDEARNRKKAAINRLEHVVKVFDQNLDFDHPFELTAHSKLVNLYEKSGQSDKATKHCLAIAKMVPWKDTQEQEPLYRAHPKYPSNMARRMKSGWVKLQFTISKSGFVKNIEVMDSSEKGFEKASVKALEQWRYAPKFEDGKPVEAVSTVQLDYIIPKS</sequence>
<dbReference type="NCBIfam" id="TIGR01352">
    <property type="entry name" value="tonB_Cterm"/>
    <property type="match status" value="1"/>
</dbReference>
<keyword evidence="8" id="KW-1133">Transmembrane helix</keyword>
<comment type="subcellular location">
    <subcellularLocation>
        <location evidence="1">Cell inner membrane</location>
        <topology evidence="1">Single-pass membrane protein</topology>
        <orientation evidence="1">Periplasmic side</orientation>
    </subcellularLocation>
</comment>
<keyword evidence="3" id="KW-0813">Transport</keyword>
<feature type="chain" id="PRO_5020452827" evidence="10">
    <location>
        <begin position="22"/>
        <end position="360"/>
    </location>
</feature>
<dbReference type="Gene3D" id="1.25.40.10">
    <property type="entry name" value="Tetratricopeptide repeat domain"/>
    <property type="match status" value="1"/>
</dbReference>
<comment type="similarity">
    <text evidence="2">Belongs to the TonB family.</text>
</comment>
<evidence type="ECO:0000313" key="13">
    <source>
        <dbReference type="Proteomes" id="UP000291338"/>
    </source>
</evidence>